<protein>
    <submittedName>
        <fullName evidence="2">DUF349 domain-containing protein</fullName>
    </submittedName>
</protein>
<evidence type="ECO:0000313" key="3">
    <source>
        <dbReference type="Proteomes" id="UP000466024"/>
    </source>
</evidence>
<evidence type="ECO:0000313" key="2">
    <source>
        <dbReference type="EMBL" id="KAA0019788.1"/>
    </source>
</evidence>
<proteinExistence type="predicted"/>
<dbReference type="AlphaFoldDB" id="A0A640WHJ4"/>
<keyword evidence="1" id="KW-0175">Coiled coil</keyword>
<reference evidence="2 3" key="1">
    <citation type="submission" date="2019-08" db="EMBL/GenBank/DDBJ databases">
        <title>Bioinformatics analysis of the strain L3 and L5.</title>
        <authorList>
            <person name="Li X."/>
        </authorList>
    </citation>
    <scope>NUCLEOTIDE SEQUENCE [LARGE SCALE GENOMIC DNA]</scope>
    <source>
        <strain evidence="2 3">L3</strain>
    </source>
</reference>
<dbReference type="Pfam" id="PF03993">
    <property type="entry name" value="DUF349"/>
    <property type="match status" value="3"/>
</dbReference>
<dbReference type="InterPro" id="IPR016024">
    <property type="entry name" value="ARM-type_fold"/>
</dbReference>
<feature type="coiled-coil region" evidence="1">
    <location>
        <begin position="173"/>
        <end position="207"/>
    </location>
</feature>
<name>A0A640WHJ4_9GAMM</name>
<dbReference type="EMBL" id="VTPX01000002">
    <property type="protein sequence ID" value="KAA0019788.1"/>
    <property type="molecule type" value="Genomic_DNA"/>
</dbReference>
<evidence type="ECO:0000256" key="1">
    <source>
        <dbReference type="SAM" id="Coils"/>
    </source>
</evidence>
<organism evidence="2 3">
    <name type="scientific">Salinicola corii</name>
    <dbReference type="NCBI Taxonomy" id="2606937"/>
    <lineage>
        <taxon>Bacteria</taxon>
        <taxon>Pseudomonadati</taxon>
        <taxon>Pseudomonadota</taxon>
        <taxon>Gammaproteobacteria</taxon>
        <taxon>Oceanospirillales</taxon>
        <taxon>Halomonadaceae</taxon>
        <taxon>Salinicola</taxon>
    </lineage>
</organism>
<dbReference type="InterPro" id="IPR007139">
    <property type="entry name" value="DUF349"/>
</dbReference>
<sequence length="922" mass="105580">MPGLFQRLFSPRWRHKDPAVRAQAASQLSPDELDTLRRLALDESASVRQAALARVQDLDPLFQWHGQSPSEESFQRLVDLLGGRVSPSPDLNTRLATVEQLQDLALIDALISHGDNQALRLSALTHIDDESRLIHHACENGITAVRHAAAERVTSSEGLALLIKRARRDKQVARLARERLASLRADAEQQTREEAEREKLLETLETQAHRPWEPMFEARLKHWVKNWEALTGNADDMQHARFDAAVTRCRQRIAEHEHRHHEIERVKREKSEAQATREGILDALDQALKIALEAERLTPEVLQALQGKWHLQEERWQDVSDHYGVSESFQQRYLALDHRAQSIWQAWERLQAEAPALRAGLKGEQPLQPVLDRLAWPSELPPTELVLDAQRQAAVDQHGANMENTAKTENRWPEEEVAAQLEALTQELDQGRYRPASQLHRRIRQHLETSDQALSPTHDQVYKQQTARLAELRDWRGFAAAPKREALLAAIEGLAEARERSDAERHRHHQQLIREWRQLGDAAATRELAQRFRNASDALHGQLADWEAELESREQDNLVARQSLCEQLEALLANPSSDADPDGLRKVRDAAQEQWDHHWPVPRRQAASTGRRYARLRRQLQSLIDERAGDVAGHKRDLVEQARRLAEDSAPANQRAEQAKSLQQRWRDLGRAPKGIEQTLWRQFRSHCDDIFTARDAARGEQQTRQQQRFDDMQALIDRVDAWQPDSATERHVLDAALAEAQRLAPLPRSRRSDGMEKRWQGIVHAREITLDRLALVEEAKQWPDYRHWMRQSLRGELDTSQLAGDLRQAIETQTEQCRAQSPAQAEETLQRCLVQLALLAGDAIPEALEPLRLEVQVARLNDGLGRPPTPPEELRQTLLRLMSTAPLTMETWERYEPAFDSVMAHLGQNGRHRDAEAIDII</sequence>
<keyword evidence="3" id="KW-1185">Reference proteome</keyword>
<comment type="caution">
    <text evidence="2">The sequence shown here is derived from an EMBL/GenBank/DDBJ whole genome shotgun (WGS) entry which is preliminary data.</text>
</comment>
<dbReference type="Proteomes" id="UP000466024">
    <property type="component" value="Unassembled WGS sequence"/>
</dbReference>
<dbReference type="SUPFAM" id="SSF48371">
    <property type="entry name" value="ARM repeat"/>
    <property type="match status" value="1"/>
</dbReference>
<gene>
    <name evidence="2" type="ORF">F0A16_05560</name>
</gene>
<dbReference type="RefSeq" id="WP_149434388.1">
    <property type="nucleotide sequence ID" value="NZ_VTPX01000002.1"/>
</dbReference>
<accession>A0A640WHJ4</accession>